<organism evidence="2 3">
    <name type="scientific">Kwoniella europaea PYCC6329</name>
    <dbReference type="NCBI Taxonomy" id="1423913"/>
    <lineage>
        <taxon>Eukaryota</taxon>
        <taxon>Fungi</taxon>
        <taxon>Dikarya</taxon>
        <taxon>Basidiomycota</taxon>
        <taxon>Agaricomycotina</taxon>
        <taxon>Tremellomycetes</taxon>
        <taxon>Tremellales</taxon>
        <taxon>Cryptococcaceae</taxon>
        <taxon>Kwoniella</taxon>
    </lineage>
</organism>
<evidence type="ECO:0000313" key="2">
    <source>
        <dbReference type="EMBL" id="WWD03710.1"/>
    </source>
</evidence>
<dbReference type="GeneID" id="91100570"/>
<protein>
    <submittedName>
        <fullName evidence="2">Uncharacterized protein</fullName>
    </submittedName>
</protein>
<dbReference type="EMBL" id="CP144089">
    <property type="protein sequence ID" value="WWD03710.1"/>
    <property type="molecule type" value="Genomic_DNA"/>
</dbReference>
<evidence type="ECO:0000256" key="1">
    <source>
        <dbReference type="SAM" id="MobiDB-lite"/>
    </source>
</evidence>
<dbReference type="Proteomes" id="UP001358614">
    <property type="component" value="Chromosome 1"/>
</dbReference>
<feature type="compositionally biased region" description="Acidic residues" evidence="1">
    <location>
        <begin position="81"/>
        <end position="93"/>
    </location>
</feature>
<gene>
    <name evidence="2" type="ORF">V865_001766</name>
</gene>
<dbReference type="KEGG" id="ker:91100570"/>
<name>A0AAX4KBF8_9TREE</name>
<accession>A0AAX4KBF8</accession>
<dbReference type="RefSeq" id="XP_066081677.1">
    <property type="nucleotide sequence ID" value="XM_066225580.1"/>
</dbReference>
<proteinExistence type="predicted"/>
<reference evidence="2 3" key="1">
    <citation type="submission" date="2024-01" db="EMBL/GenBank/DDBJ databases">
        <title>Comparative genomics of Cryptococcus and Kwoniella reveals pathogenesis evolution and contrasting modes of karyotype evolution via chromosome fusion or intercentromeric recombination.</title>
        <authorList>
            <person name="Coelho M.A."/>
            <person name="David-Palma M."/>
            <person name="Shea T."/>
            <person name="Bowers K."/>
            <person name="McGinley-Smith S."/>
            <person name="Mohammad A.W."/>
            <person name="Gnirke A."/>
            <person name="Yurkov A.M."/>
            <person name="Nowrousian M."/>
            <person name="Sun S."/>
            <person name="Cuomo C.A."/>
            <person name="Heitman J."/>
        </authorList>
    </citation>
    <scope>NUCLEOTIDE SEQUENCE [LARGE SCALE GENOMIC DNA]</scope>
    <source>
        <strain evidence="2 3">PYCC6329</strain>
    </source>
</reference>
<sequence length="93" mass="10467">MPGLAENDLILLIHHEVEKAINPQRVDISVTRSLELRHQALETFSRASSVPDKPVYRLGFEFELFRQVGTKNTDGERGSTEDVDIDDNGSDDD</sequence>
<dbReference type="AlphaFoldDB" id="A0AAX4KBF8"/>
<feature type="region of interest" description="Disordered" evidence="1">
    <location>
        <begin position="70"/>
        <end position="93"/>
    </location>
</feature>
<keyword evidence="3" id="KW-1185">Reference proteome</keyword>
<evidence type="ECO:0000313" key="3">
    <source>
        <dbReference type="Proteomes" id="UP001358614"/>
    </source>
</evidence>